<dbReference type="Pfam" id="PF08543">
    <property type="entry name" value="Phos_pyr_kin"/>
    <property type="match status" value="1"/>
</dbReference>
<dbReference type="Gene3D" id="3.40.1190.20">
    <property type="match status" value="1"/>
</dbReference>
<dbReference type="SUPFAM" id="SSF53613">
    <property type="entry name" value="Ribokinase-like"/>
    <property type="match status" value="1"/>
</dbReference>
<reference evidence="3 4" key="1">
    <citation type="submission" date="2024-09" db="EMBL/GenBank/DDBJ databases">
        <authorList>
            <person name="Sun Q."/>
            <person name="Mori K."/>
        </authorList>
    </citation>
    <scope>NUCLEOTIDE SEQUENCE [LARGE SCALE GENOMIC DNA]</scope>
    <source>
        <strain evidence="3 4">KCTC 23315</strain>
    </source>
</reference>
<dbReference type="Gene3D" id="3.20.20.70">
    <property type="entry name" value="Aldolase class I"/>
    <property type="match status" value="1"/>
</dbReference>
<keyword evidence="4" id="KW-1185">Reference proteome</keyword>
<dbReference type="CDD" id="cd00564">
    <property type="entry name" value="TMP_TenI"/>
    <property type="match status" value="1"/>
</dbReference>
<sequence>MNLPEPGLIWLIGGSDCSALAGIQADLATAQDLDVPAVTVLTAVTAQHNGAVLAINPVTPAVLQSQLDALTATGQPLPVAIKLGLVPDLATLELLIDWLGRFKHQHPHIWIIVDPVQVASSGDVLQRLSPSTFAPLLALTDVLTPNGPELRALAGLAADADAELAVQLLLAQGVKAIWCKDGHGSGVMLRESLYLHPAATQAFKLWPAQAQNNTLSAGAPQSALQLEKPRQTGSWRGTGCSFATALACALAQPMLLPDALVLASLYMQQCLQRPATKPYLLGRAGWPLALQPQDQITLRGPLAGVTSMSTTGFASLQQAPGIYPVVSSFSQLFDVAAAGLRTVQLRLKTGSEEQLRQSLRAAIAFGQEHQLQLFINDHWQLALELGAYGVHLGQEDLQSADLPAIQRAGLRLGISTHGYLELLQALQIRPSYIALGHLFATPTKDMPSIPQGLRLVGLQQQLCQQQQIPAVAIGGINASHLQALRVMGLSGVAMVRAVVASDDIRATCQQLLALWQQPMLREERHAY</sequence>
<gene>
    <name evidence="3" type="ORF">ACFFJP_17405</name>
</gene>
<evidence type="ECO:0000259" key="1">
    <source>
        <dbReference type="Pfam" id="PF02581"/>
    </source>
</evidence>
<dbReference type="EMBL" id="JBHLXP010000005">
    <property type="protein sequence ID" value="MFC0050083.1"/>
    <property type="molecule type" value="Genomic_DNA"/>
</dbReference>
<dbReference type="InterPro" id="IPR013749">
    <property type="entry name" value="PM/HMP-P_kinase-1"/>
</dbReference>
<organism evidence="3 4">
    <name type="scientific">Rheinheimera tilapiae</name>
    <dbReference type="NCBI Taxonomy" id="875043"/>
    <lineage>
        <taxon>Bacteria</taxon>
        <taxon>Pseudomonadati</taxon>
        <taxon>Pseudomonadota</taxon>
        <taxon>Gammaproteobacteria</taxon>
        <taxon>Chromatiales</taxon>
        <taxon>Chromatiaceae</taxon>
        <taxon>Rheinheimera</taxon>
    </lineage>
</organism>
<proteinExistence type="predicted"/>
<dbReference type="Pfam" id="PF02581">
    <property type="entry name" value="TMP-TENI"/>
    <property type="match status" value="1"/>
</dbReference>
<dbReference type="InterPro" id="IPR029056">
    <property type="entry name" value="Ribokinase-like"/>
</dbReference>
<protein>
    <submittedName>
        <fullName evidence="3">Thiamine phosphate synthase</fullName>
    </submittedName>
</protein>
<dbReference type="InterPro" id="IPR036206">
    <property type="entry name" value="ThiamineP_synth_sf"/>
</dbReference>
<evidence type="ECO:0000313" key="4">
    <source>
        <dbReference type="Proteomes" id="UP001589813"/>
    </source>
</evidence>
<comment type="caution">
    <text evidence="3">The sequence shown here is derived from an EMBL/GenBank/DDBJ whole genome shotgun (WGS) entry which is preliminary data.</text>
</comment>
<evidence type="ECO:0000313" key="3">
    <source>
        <dbReference type="EMBL" id="MFC0050083.1"/>
    </source>
</evidence>
<dbReference type="SUPFAM" id="SSF51391">
    <property type="entry name" value="Thiamin phosphate synthase"/>
    <property type="match status" value="1"/>
</dbReference>
<dbReference type="PANTHER" id="PTHR20858">
    <property type="entry name" value="PHOSPHOMETHYLPYRIMIDINE KINASE"/>
    <property type="match status" value="1"/>
</dbReference>
<evidence type="ECO:0000259" key="2">
    <source>
        <dbReference type="Pfam" id="PF08543"/>
    </source>
</evidence>
<dbReference type="PANTHER" id="PTHR20858:SF17">
    <property type="entry name" value="HYDROXYMETHYLPYRIMIDINE_PHOSPHOMETHYLPYRIMIDINE KINASE THI20-RELATED"/>
    <property type="match status" value="1"/>
</dbReference>
<dbReference type="InterPro" id="IPR022998">
    <property type="entry name" value="ThiamineP_synth_TenI"/>
</dbReference>
<feature type="domain" description="Thiamine phosphate synthase/TenI" evidence="1">
    <location>
        <begin position="332"/>
        <end position="498"/>
    </location>
</feature>
<dbReference type="InterPro" id="IPR013785">
    <property type="entry name" value="Aldolase_TIM"/>
</dbReference>
<feature type="domain" description="Pyridoxamine kinase/Phosphomethylpyrimidine kinase" evidence="2">
    <location>
        <begin position="16"/>
        <end position="273"/>
    </location>
</feature>
<accession>A0ABV6BJ28</accession>
<name>A0ABV6BJ28_9GAMM</name>
<dbReference type="Proteomes" id="UP001589813">
    <property type="component" value="Unassembled WGS sequence"/>
</dbReference>
<dbReference type="RefSeq" id="WP_377247194.1">
    <property type="nucleotide sequence ID" value="NZ_JBHLXP010000005.1"/>
</dbReference>